<organism evidence="2 3">
    <name type="scientific">Colletotrichum shisoi</name>
    <dbReference type="NCBI Taxonomy" id="2078593"/>
    <lineage>
        <taxon>Eukaryota</taxon>
        <taxon>Fungi</taxon>
        <taxon>Dikarya</taxon>
        <taxon>Ascomycota</taxon>
        <taxon>Pezizomycotina</taxon>
        <taxon>Sordariomycetes</taxon>
        <taxon>Hypocreomycetidae</taxon>
        <taxon>Glomerellales</taxon>
        <taxon>Glomerellaceae</taxon>
        <taxon>Colletotrichum</taxon>
        <taxon>Colletotrichum destructivum species complex</taxon>
    </lineage>
</organism>
<evidence type="ECO:0000256" key="1">
    <source>
        <dbReference type="SAM" id="MobiDB-lite"/>
    </source>
</evidence>
<evidence type="ECO:0000313" key="2">
    <source>
        <dbReference type="EMBL" id="TQN66280.1"/>
    </source>
</evidence>
<feature type="compositionally biased region" description="Low complexity" evidence="1">
    <location>
        <begin position="160"/>
        <end position="178"/>
    </location>
</feature>
<proteinExistence type="predicted"/>
<feature type="region of interest" description="Disordered" evidence="1">
    <location>
        <begin position="1"/>
        <end position="20"/>
    </location>
</feature>
<dbReference type="OrthoDB" id="4810579at2759"/>
<gene>
    <name evidence="2" type="ORF">CSHISOI_09207</name>
</gene>
<feature type="compositionally biased region" description="Polar residues" evidence="1">
    <location>
        <begin position="1"/>
        <end position="15"/>
    </location>
</feature>
<reference evidence="2 3" key="1">
    <citation type="journal article" date="2019" name="Sci. Rep.">
        <title>Colletotrichum shisoi sp. nov., an anthracnose pathogen of Perilla frutescens in Japan: molecular phylogenetic, morphological and genomic evidence.</title>
        <authorList>
            <person name="Gan P."/>
            <person name="Tsushima A."/>
            <person name="Hiroyama R."/>
            <person name="Narusaka M."/>
            <person name="Takano Y."/>
            <person name="Narusaka Y."/>
            <person name="Kawaradani M."/>
            <person name="Damm U."/>
            <person name="Shirasu K."/>
        </authorList>
    </citation>
    <scope>NUCLEOTIDE SEQUENCE [LARGE SCALE GENOMIC DNA]</scope>
    <source>
        <strain evidence="2 3">PG-2018a</strain>
    </source>
</reference>
<keyword evidence="3" id="KW-1185">Reference proteome</keyword>
<name>A0A5Q4BH52_9PEZI</name>
<comment type="caution">
    <text evidence="2">The sequence shown here is derived from an EMBL/GenBank/DDBJ whole genome shotgun (WGS) entry which is preliminary data.</text>
</comment>
<dbReference type="Proteomes" id="UP000326340">
    <property type="component" value="Unassembled WGS sequence"/>
</dbReference>
<feature type="region of interest" description="Disordered" evidence="1">
    <location>
        <begin position="160"/>
        <end position="179"/>
    </location>
</feature>
<dbReference type="AlphaFoldDB" id="A0A5Q4BH52"/>
<dbReference type="EMBL" id="PUHP01001263">
    <property type="protein sequence ID" value="TQN66280.1"/>
    <property type="molecule type" value="Genomic_DNA"/>
</dbReference>
<accession>A0A5Q4BH52</accession>
<evidence type="ECO:0000313" key="3">
    <source>
        <dbReference type="Proteomes" id="UP000326340"/>
    </source>
</evidence>
<sequence length="940" mass="104966">MPTSTDPTAPHQTYELQRDASVVEEDDCYEAGLNEVTDNEGRDFEDEVDMPSTRRTATRFISKVLLDTFEPADALNMLQFFLNFFSIVGKPGRPITRRSAPLLDNVIVSFERYSAPYSTKHVGGVLFNMTGRTFRIAQAGTQEVWFIVMHLLAGSSTQSTTSAGYSQQEPQQQSSSKSGMPIGLARELASYITSIFYQRISSAQWYIFQTQFINGWAAWVSSKQDADSYWRRYEPAFYAYDYGANLEIKVGEEIFNLPRETHAFRESDGEADILRESDKLYELVTELSSRFSLDDTAAISYALAVCIHSQSDGGQTRCLLADRNMVARMFPGSRNYTFYPQAFHPRYGNFSASRPPAFLDPLCTAMRGNISDYNNSADVLSFGYFQGYSNIKRSVRHSLNALLATKGYATAALTAPTSHTSTLSHTRDKREAMLQRIRGQLTPGSPEQSKPFARERRKLNTAIDQEEFAYRMEQVVLLNIYYMCRAERTFAAVFPRVMCVYSRVFELALGEMERRYVARGERGLDLAHSEAVAILDWLGEYIFTGHKRHLLTTVLQPLGTLDSLRSGAWPYINPAVLGLDSSVSSSAVINTRLWPRSAKTGRLVLLHVNELRYYYGDGVASGRETEIWFDQLGEDAFRSHSDITSFTAELLREMLQEAAKPASTPITSAQIAACKSAITAWEATLEAFTSKALQELTQALTPGGLRLMMAELKTRTRRDYAAELVRAITTGKGRAAVAPVHSTWPDRLQVAIASGGLSNNDRLYAAGVEWAPDAVKGRLTSTTIVCLHGRCMRIVVTGLPGLLRRAAQEAQIRHENALHNQALRQKRRAIHFGDSFPFTNVPSLITDGFLKAKATFSNKGDLQVLDYYQLAINILSSNIDDPLCCLMLMITLTVCSSSETPEVAPGSREFGTAAKRKDPAQLALVIVTRMMWFLYPASFP</sequence>
<protein>
    <submittedName>
        <fullName evidence="2">Uncharacterized protein</fullName>
    </submittedName>
</protein>